<dbReference type="PANTHER" id="PTHR10815:SF13">
    <property type="entry name" value="METHYLATED-DNA--PROTEIN-CYSTEINE METHYLTRANSFERASE"/>
    <property type="match status" value="1"/>
</dbReference>
<dbReference type="SUPFAM" id="SSF46767">
    <property type="entry name" value="Methylated DNA-protein cysteine methyltransferase, C-terminal domain"/>
    <property type="match status" value="1"/>
</dbReference>
<dbReference type="InterPro" id="IPR036388">
    <property type="entry name" value="WH-like_DNA-bd_sf"/>
</dbReference>
<dbReference type="RefSeq" id="WP_243325017.1">
    <property type="nucleotide sequence ID" value="NZ_JAKZMM010000020.1"/>
</dbReference>
<dbReference type="PROSITE" id="PS51257">
    <property type="entry name" value="PROKAR_LIPOPROTEIN"/>
    <property type="match status" value="1"/>
</dbReference>
<evidence type="ECO:0000256" key="1">
    <source>
        <dbReference type="ARBA" id="ARBA00001286"/>
    </source>
</evidence>
<reference evidence="8 9" key="1">
    <citation type="submission" date="2022-03" db="EMBL/GenBank/DDBJ databases">
        <title>Parabacteroides sp. nov. isolated from swine feces.</title>
        <authorList>
            <person name="Bak J.E."/>
        </authorList>
    </citation>
    <scope>NUCLEOTIDE SEQUENCE [LARGE SCALE GENOMIC DNA]</scope>
    <source>
        <strain evidence="8 9">AGMB00274</strain>
    </source>
</reference>
<accession>A0ABT0C182</accession>
<keyword evidence="5" id="KW-0234">DNA repair</keyword>
<evidence type="ECO:0000313" key="8">
    <source>
        <dbReference type="EMBL" id="MCJ2380798.1"/>
    </source>
</evidence>
<dbReference type="CDD" id="cd06445">
    <property type="entry name" value="ATase"/>
    <property type="match status" value="1"/>
</dbReference>
<evidence type="ECO:0000259" key="7">
    <source>
        <dbReference type="Pfam" id="PF01035"/>
    </source>
</evidence>
<dbReference type="Gene3D" id="1.10.10.10">
    <property type="entry name" value="Winged helix-like DNA-binding domain superfamily/Winged helix DNA-binding domain"/>
    <property type="match status" value="1"/>
</dbReference>
<keyword evidence="3" id="KW-0808">Transferase</keyword>
<gene>
    <name evidence="8" type="ORF">MUN53_09270</name>
</gene>
<evidence type="ECO:0000256" key="4">
    <source>
        <dbReference type="ARBA" id="ARBA00022763"/>
    </source>
</evidence>
<dbReference type="InterPro" id="IPR001497">
    <property type="entry name" value="MethylDNA_cys_MeTrfase_AS"/>
</dbReference>
<dbReference type="PANTHER" id="PTHR10815">
    <property type="entry name" value="METHYLATED-DNA--PROTEIN-CYSTEINE METHYLTRANSFERASE"/>
    <property type="match status" value="1"/>
</dbReference>
<dbReference type="InterPro" id="IPR036217">
    <property type="entry name" value="MethylDNA_cys_MeTrfase_DNAb"/>
</dbReference>
<evidence type="ECO:0000256" key="5">
    <source>
        <dbReference type="ARBA" id="ARBA00023204"/>
    </source>
</evidence>
<dbReference type="Proteomes" id="UP001165444">
    <property type="component" value="Unassembled WGS sequence"/>
</dbReference>
<dbReference type="NCBIfam" id="TIGR00589">
    <property type="entry name" value="ogt"/>
    <property type="match status" value="1"/>
</dbReference>
<comment type="catalytic activity">
    <reaction evidence="6">
        <text>a 6-O-methyl-2'-deoxyguanosine in DNA + L-cysteinyl-[protein] = S-methyl-L-cysteinyl-[protein] + a 2'-deoxyguanosine in DNA</text>
        <dbReference type="Rhea" id="RHEA:24000"/>
        <dbReference type="Rhea" id="RHEA-COMP:10131"/>
        <dbReference type="Rhea" id="RHEA-COMP:10132"/>
        <dbReference type="Rhea" id="RHEA-COMP:11367"/>
        <dbReference type="Rhea" id="RHEA-COMP:11368"/>
        <dbReference type="ChEBI" id="CHEBI:29950"/>
        <dbReference type="ChEBI" id="CHEBI:82612"/>
        <dbReference type="ChEBI" id="CHEBI:85445"/>
        <dbReference type="ChEBI" id="CHEBI:85448"/>
        <dbReference type="EC" id="2.1.1.63"/>
    </reaction>
</comment>
<evidence type="ECO:0000313" key="9">
    <source>
        <dbReference type="Proteomes" id="UP001165444"/>
    </source>
</evidence>
<organism evidence="8 9">
    <name type="scientific">Parabacteroides faecalis</name>
    <dbReference type="NCBI Taxonomy" id="2924040"/>
    <lineage>
        <taxon>Bacteria</taxon>
        <taxon>Pseudomonadati</taxon>
        <taxon>Bacteroidota</taxon>
        <taxon>Bacteroidia</taxon>
        <taxon>Bacteroidales</taxon>
        <taxon>Tannerellaceae</taxon>
        <taxon>Parabacteroides</taxon>
    </lineage>
</organism>
<protein>
    <submittedName>
        <fullName evidence="8">Methylated-DNA--[protein]-cysteine S-methyltransferase</fullName>
    </submittedName>
</protein>
<name>A0ABT0C182_9BACT</name>
<comment type="caution">
    <text evidence="8">The sequence shown here is derived from an EMBL/GenBank/DDBJ whole genome shotgun (WGS) entry which is preliminary data.</text>
</comment>
<dbReference type="EMBL" id="JAKZMM010000020">
    <property type="protein sequence ID" value="MCJ2380798.1"/>
    <property type="molecule type" value="Genomic_DNA"/>
</dbReference>
<evidence type="ECO:0000256" key="3">
    <source>
        <dbReference type="ARBA" id="ARBA00022679"/>
    </source>
</evidence>
<proteinExistence type="predicted"/>
<feature type="domain" description="Methylated-DNA-[protein]-cysteine S-methyltransferase DNA binding" evidence="7">
    <location>
        <begin position="107"/>
        <end position="185"/>
    </location>
</feature>
<keyword evidence="2" id="KW-0489">Methyltransferase</keyword>
<evidence type="ECO:0000256" key="2">
    <source>
        <dbReference type="ARBA" id="ARBA00022603"/>
    </source>
</evidence>
<keyword evidence="4" id="KW-0227">DNA damage</keyword>
<dbReference type="InterPro" id="IPR014048">
    <property type="entry name" value="MethylDNA_cys_MeTrfase_DNA-bd"/>
</dbReference>
<dbReference type="InterPro" id="IPR036631">
    <property type="entry name" value="MGMT_N_sf"/>
</dbReference>
<dbReference type="Gene3D" id="3.30.160.70">
    <property type="entry name" value="Methylated DNA-protein cysteine methyltransferase domain"/>
    <property type="match status" value="1"/>
</dbReference>
<sequence>MKDSISIQIKEIRPDELSAYCHGLTITYGCATSLFGTILVAYVPDGICYLSFVDDNLEEQLEELKNSWPGATLSPETQQQTQTLLSLLQETNSEIPILAVCLSGTDLQRQVWKVLLQVHKGETSSYTQIAQTVGRPKAVRAVASAIGKNPVSWIIPCHRILHKDGSLSGYRWNAKRKQQLLDWERTK</sequence>
<comment type="catalytic activity">
    <reaction evidence="1">
        <text>a 4-O-methyl-thymidine in DNA + L-cysteinyl-[protein] = a thymidine in DNA + S-methyl-L-cysteinyl-[protein]</text>
        <dbReference type="Rhea" id="RHEA:53428"/>
        <dbReference type="Rhea" id="RHEA-COMP:10131"/>
        <dbReference type="Rhea" id="RHEA-COMP:10132"/>
        <dbReference type="Rhea" id="RHEA-COMP:13555"/>
        <dbReference type="Rhea" id="RHEA-COMP:13556"/>
        <dbReference type="ChEBI" id="CHEBI:29950"/>
        <dbReference type="ChEBI" id="CHEBI:82612"/>
        <dbReference type="ChEBI" id="CHEBI:137386"/>
        <dbReference type="ChEBI" id="CHEBI:137387"/>
        <dbReference type="EC" id="2.1.1.63"/>
    </reaction>
</comment>
<dbReference type="SUPFAM" id="SSF53155">
    <property type="entry name" value="Methylated DNA-protein cysteine methyltransferase domain"/>
    <property type="match status" value="1"/>
</dbReference>
<evidence type="ECO:0000256" key="6">
    <source>
        <dbReference type="ARBA" id="ARBA00049348"/>
    </source>
</evidence>
<dbReference type="PROSITE" id="PS00374">
    <property type="entry name" value="MGMT"/>
    <property type="match status" value="1"/>
</dbReference>
<dbReference type="Pfam" id="PF01035">
    <property type="entry name" value="DNA_binding_1"/>
    <property type="match status" value="1"/>
</dbReference>
<keyword evidence="9" id="KW-1185">Reference proteome</keyword>